<evidence type="ECO:0000259" key="2">
    <source>
        <dbReference type="PROSITE" id="PS51186"/>
    </source>
</evidence>
<evidence type="ECO:0000313" key="5">
    <source>
        <dbReference type="EMBL" id="ODA05702.1"/>
    </source>
</evidence>
<accession>A0A074LI18</accession>
<evidence type="ECO:0000313" key="7">
    <source>
        <dbReference type="Proteomes" id="UP000650605"/>
    </source>
</evidence>
<evidence type="ECO:0000256" key="1">
    <source>
        <dbReference type="ARBA" id="ARBA00022679"/>
    </source>
</evidence>
<dbReference type="Pfam" id="PF00583">
    <property type="entry name" value="Acetyltransf_1"/>
    <property type="match status" value="1"/>
</dbReference>
<dbReference type="RefSeq" id="WP_013310623.1">
    <property type="nucleotide sequence ID" value="NZ_ALJV01000201.1"/>
</dbReference>
<dbReference type="InterPro" id="IPR016181">
    <property type="entry name" value="Acyl_CoA_acyltransferase"/>
</dbReference>
<dbReference type="CDD" id="cd04301">
    <property type="entry name" value="NAT_SF"/>
    <property type="match status" value="1"/>
</dbReference>
<organism evidence="3 7">
    <name type="scientific">Paenibacillus polymyxa</name>
    <name type="common">Bacillus polymyxa</name>
    <dbReference type="NCBI Taxonomy" id="1406"/>
    <lineage>
        <taxon>Bacteria</taxon>
        <taxon>Bacillati</taxon>
        <taxon>Bacillota</taxon>
        <taxon>Bacilli</taxon>
        <taxon>Bacillales</taxon>
        <taxon>Paenibacillaceae</taxon>
        <taxon>Paenibacillus</taxon>
    </lineage>
</organism>
<reference evidence="5" key="2">
    <citation type="submission" date="2016-05" db="EMBL/GenBank/DDBJ databases">
        <authorList>
            <person name="Zheng J."/>
            <person name="Timme R."/>
            <person name="Allard M."/>
            <person name="Strain E."/>
            <person name="Luo Y."/>
            <person name="Brown E."/>
        </authorList>
    </citation>
    <scope>NUCLEOTIDE SEQUENCE</scope>
    <source>
        <strain evidence="5">CFSAN034343</strain>
    </source>
</reference>
<dbReference type="EMBL" id="LYND01000206">
    <property type="protein sequence ID" value="ODA05702.1"/>
    <property type="molecule type" value="Genomic_DNA"/>
</dbReference>
<dbReference type="eggNOG" id="COG0456">
    <property type="taxonomic scope" value="Bacteria"/>
</dbReference>
<dbReference type="InterPro" id="IPR000182">
    <property type="entry name" value="GNAT_dom"/>
</dbReference>
<gene>
    <name evidence="5" type="ORF">A7312_18890</name>
    <name evidence="3" type="ORF">JDW19_04375</name>
    <name evidence="4" type="ORF">QDS18_08480</name>
</gene>
<name>A0A074LI18_PAEPO</name>
<comment type="caution">
    <text evidence="3">The sequence shown here is derived from an EMBL/GenBank/DDBJ whole genome shotgun (WGS) entry which is preliminary data.</text>
</comment>
<dbReference type="PROSITE" id="PS51186">
    <property type="entry name" value="GNAT"/>
    <property type="match status" value="1"/>
</dbReference>
<dbReference type="EMBL" id="JAEHFQ010000002">
    <property type="protein sequence ID" value="MBM0632365.1"/>
    <property type="molecule type" value="Genomic_DNA"/>
</dbReference>
<keyword evidence="4" id="KW-0012">Acyltransferase</keyword>
<keyword evidence="6" id="KW-1185">Reference proteome</keyword>
<dbReference type="EC" id="2.3.1.-" evidence="4"/>
<sequence>MSNNVMIPVLTIRSVELGDCEAVTGLLREVGYPMTCGVMKEVMGTTREDSQANMMVAEMDGRVVGVIGMHTAQSLAYPDPAVQITMLVVSGEYRGEGIGKRLVACGEEWGRAQGCYHLFITGANNRIKQVEARAFYNRIGFEKQGYRFSKKLR</sequence>
<reference evidence="6" key="1">
    <citation type="submission" date="2016-05" db="EMBL/GenBank/DDBJ databases">
        <title>Whole genome shotgun sequencing of cultured foodborne pathogen.</title>
        <authorList>
            <person name="Zheng J."/>
            <person name="Timme R."/>
            <person name="Allard M."/>
            <person name="Strain E."/>
            <person name="Luo Y."/>
            <person name="Brown E."/>
        </authorList>
    </citation>
    <scope>NUCLEOTIDE SEQUENCE [LARGE SCALE GENOMIC DNA]</scope>
    <source>
        <strain evidence="6">CFSAN034343</strain>
    </source>
</reference>
<reference evidence="3" key="3">
    <citation type="submission" date="2020-12" db="EMBL/GenBank/DDBJ databases">
        <title>Paenibacillus polymyxa LMG 27872: a double-edged sword.</title>
        <authorList>
            <person name="Langendries S."/>
            <person name="Garcia Mendez S."/>
            <person name="Beirinckx S."/>
            <person name="Viaene T."/>
            <person name="Baeyen S."/>
            <person name="Goeminne G."/>
            <person name="Willems A."/>
            <person name="Debode J."/>
            <person name="Goormachtig S."/>
        </authorList>
    </citation>
    <scope>NUCLEOTIDE SEQUENCE</scope>
    <source>
        <strain evidence="3">LMG 27872</strain>
    </source>
</reference>
<evidence type="ECO:0000313" key="6">
    <source>
        <dbReference type="Proteomes" id="UP000094974"/>
    </source>
</evidence>
<dbReference type="InterPro" id="IPR050769">
    <property type="entry name" value="NAT_camello-type"/>
</dbReference>
<proteinExistence type="predicted"/>
<dbReference type="SUPFAM" id="SSF55729">
    <property type="entry name" value="Acyl-CoA N-acyltransferases (Nat)"/>
    <property type="match status" value="1"/>
</dbReference>
<dbReference type="Gene3D" id="3.40.630.30">
    <property type="match status" value="1"/>
</dbReference>
<dbReference type="Proteomes" id="UP000094974">
    <property type="component" value="Unassembled WGS sequence"/>
</dbReference>
<dbReference type="GO" id="GO:0008080">
    <property type="term" value="F:N-acetyltransferase activity"/>
    <property type="evidence" value="ECO:0007669"/>
    <property type="project" value="InterPro"/>
</dbReference>
<dbReference type="EMBL" id="JARVWT010000002">
    <property type="protein sequence ID" value="MDH2330904.1"/>
    <property type="molecule type" value="Genomic_DNA"/>
</dbReference>
<dbReference type="Proteomes" id="UP001229409">
    <property type="component" value="Unassembled WGS sequence"/>
</dbReference>
<feature type="domain" description="N-acetyltransferase" evidence="2">
    <location>
        <begin position="10"/>
        <end position="153"/>
    </location>
</feature>
<dbReference type="Proteomes" id="UP000650605">
    <property type="component" value="Unassembled WGS sequence"/>
</dbReference>
<evidence type="ECO:0000313" key="3">
    <source>
        <dbReference type="EMBL" id="MBM0632365.1"/>
    </source>
</evidence>
<protein>
    <submittedName>
        <fullName evidence="3">GNAT family N-acetyltransferase</fullName>
        <ecNumber evidence="4">2.3.1.-</ecNumber>
    </submittedName>
    <submittedName>
        <fullName evidence="5">Histone acetyltransferase</fullName>
    </submittedName>
</protein>
<dbReference type="PANTHER" id="PTHR13947:SF37">
    <property type="entry name" value="LD18367P"/>
    <property type="match status" value="1"/>
</dbReference>
<evidence type="ECO:0000313" key="4">
    <source>
        <dbReference type="EMBL" id="MDH2330904.1"/>
    </source>
</evidence>
<dbReference type="PANTHER" id="PTHR13947">
    <property type="entry name" value="GNAT FAMILY N-ACETYLTRANSFERASE"/>
    <property type="match status" value="1"/>
</dbReference>
<keyword evidence="1 3" id="KW-0808">Transferase</keyword>
<reference evidence="4" key="4">
    <citation type="submission" date="2023-04" db="EMBL/GenBank/DDBJ databases">
        <title>Uncovering the Secrets of Slow-Growing Bacteria in Tropical Savanna Soil through Cultivation and Genomic Analysis.</title>
        <authorList>
            <person name="Goncalves O.S."/>
            <person name="Santana M.F."/>
        </authorList>
    </citation>
    <scope>NUCLEOTIDE SEQUENCE</scope>
    <source>
        <strain evidence="4">ANTI</strain>
    </source>
</reference>
<dbReference type="AlphaFoldDB" id="A0A074LI18"/>